<dbReference type="Proteomes" id="UP001374579">
    <property type="component" value="Unassembled WGS sequence"/>
</dbReference>
<feature type="transmembrane region" description="Helical" evidence="8">
    <location>
        <begin position="6"/>
        <end position="25"/>
    </location>
</feature>
<dbReference type="GO" id="GO:0007271">
    <property type="term" value="P:synaptic transmission, cholinergic"/>
    <property type="evidence" value="ECO:0007669"/>
    <property type="project" value="TreeGrafter"/>
</dbReference>
<sequence length="370" mass="40896">MASLKTLGTIAIIVGCFAIIYPRFLHPMVLRMFGMQVKSQKGEDSSGYPPHMRNGAPVPGDRRPPPMPNDPKDVRQHMRPGPHPGMRAAAEMQKQQPQGTGRGMMGIVLPMYAIGICVYLVYTLVKVFNKKGKCSDPYTKPRYEGEGEGRMDSLGFPQGMRGGQAGEPGEVSTFLQRKQQQRDLEDLLVKMDDARNVRESEDEMRALQRRLEETEAQMTRILQAMQTMQAKAGEVADDTGDVGASDSASTEKVETVGASDADKKEPSAKTMQEGERSAQSSPDTERSYEMVKNNAPDTKDASPHSNSSSPSSFEHVEQNHLAEDQPQVSNGKEEKEGEREEVLMDGKKEEVEDGENSSVRHRKTGHAEED</sequence>
<dbReference type="InterPro" id="IPR032763">
    <property type="entry name" value="RIC3_N"/>
</dbReference>
<feature type="compositionally biased region" description="Basic and acidic residues" evidence="7">
    <location>
        <begin position="249"/>
        <end position="276"/>
    </location>
</feature>
<evidence type="ECO:0000256" key="1">
    <source>
        <dbReference type="ARBA" id="ARBA00004586"/>
    </source>
</evidence>
<dbReference type="PANTHER" id="PTHR21723:SF3">
    <property type="entry name" value="PROTEIN RIC-3"/>
    <property type="match status" value="1"/>
</dbReference>
<dbReference type="Pfam" id="PF15361">
    <property type="entry name" value="RIC3"/>
    <property type="match status" value="1"/>
</dbReference>
<evidence type="ECO:0000256" key="5">
    <source>
        <dbReference type="ARBA" id="ARBA00022989"/>
    </source>
</evidence>
<feature type="compositionally biased region" description="Basic and acidic residues" evidence="7">
    <location>
        <begin position="60"/>
        <end position="76"/>
    </location>
</feature>
<evidence type="ECO:0000256" key="3">
    <source>
        <dbReference type="ARBA" id="ARBA00022692"/>
    </source>
</evidence>
<feature type="region of interest" description="Disordered" evidence="7">
    <location>
        <begin position="40"/>
        <end position="99"/>
    </location>
</feature>
<dbReference type="GO" id="GO:0043025">
    <property type="term" value="C:neuronal cell body"/>
    <property type="evidence" value="ECO:0007669"/>
    <property type="project" value="TreeGrafter"/>
</dbReference>
<dbReference type="AlphaFoldDB" id="A0AAN9B4P5"/>
<accession>A0AAN9B4P5</accession>
<dbReference type="EMBL" id="JBAMIC010000012">
    <property type="protein sequence ID" value="KAK7099270.1"/>
    <property type="molecule type" value="Genomic_DNA"/>
</dbReference>
<dbReference type="GO" id="GO:0005789">
    <property type="term" value="C:endoplasmic reticulum membrane"/>
    <property type="evidence" value="ECO:0007669"/>
    <property type="project" value="UniProtKB-SubCell"/>
</dbReference>
<protein>
    <recommendedName>
        <fullName evidence="9">Resistance to inhibitors of cholinesterase protein 3 N-terminal domain-containing protein</fullName>
    </recommendedName>
</protein>
<comment type="similarity">
    <text evidence="2">Belongs to the ric-3 family.</text>
</comment>
<keyword evidence="5 8" id="KW-1133">Transmembrane helix</keyword>
<keyword evidence="3 8" id="KW-0812">Transmembrane</keyword>
<organism evidence="10 11">
    <name type="scientific">Littorina saxatilis</name>
    <dbReference type="NCBI Taxonomy" id="31220"/>
    <lineage>
        <taxon>Eukaryota</taxon>
        <taxon>Metazoa</taxon>
        <taxon>Spiralia</taxon>
        <taxon>Lophotrochozoa</taxon>
        <taxon>Mollusca</taxon>
        <taxon>Gastropoda</taxon>
        <taxon>Caenogastropoda</taxon>
        <taxon>Littorinimorpha</taxon>
        <taxon>Littorinoidea</taxon>
        <taxon>Littorinidae</taxon>
        <taxon>Littorina</taxon>
    </lineage>
</organism>
<dbReference type="PROSITE" id="PS51257">
    <property type="entry name" value="PROKAR_LIPOPROTEIN"/>
    <property type="match status" value="1"/>
</dbReference>
<proteinExistence type="inferred from homology"/>
<evidence type="ECO:0000313" key="10">
    <source>
        <dbReference type="EMBL" id="KAK7099270.1"/>
    </source>
</evidence>
<feature type="domain" description="Resistance to inhibitors of cholinesterase protein 3 N-terminal" evidence="9">
    <location>
        <begin position="13"/>
        <end position="223"/>
    </location>
</feature>
<comment type="subcellular location">
    <subcellularLocation>
        <location evidence="1">Endoplasmic reticulum membrane</location>
    </subcellularLocation>
</comment>
<evidence type="ECO:0000256" key="8">
    <source>
        <dbReference type="SAM" id="Phobius"/>
    </source>
</evidence>
<keyword evidence="6 8" id="KW-0472">Membrane</keyword>
<feature type="compositionally biased region" description="Basic and acidic residues" evidence="7">
    <location>
        <begin position="314"/>
        <end position="323"/>
    </location>
</feature>
<dbReference type="GO" id="GO:0034394">
    <property type="term" value="P:protein localization to cell surface"/>
    <property type="evidence" value="ECO:0007669"/>
    <property type="project" value="TreeGrafter"/>
</dbReference>
<name>A0AAN9B4P5_9CAEN</name>
<evidence type="ECO:0000256" key="6">
    <source>
        <dbReference type="ARBA" id="ARBA00023136"/>
    </source>
</evidence>
<dbReference type="GO" id="GO:0043005">
    <property type="term" value="C:neuron projection"/>
    <property type="evidence" value="ECO:0007669"/>
    <property type="project" value="TreeGrafter"/>
</dbReference>
<dbReference type="InterPro" id="IPR026160">
    <property type="entry name" value="Ric3"/>
</dbReference>
<evidence type="ECO:0000256" key="2">
    <source>
        <dbReference type="ARBA" id="ARBA00008538"/>
    </source>
</evidence>
<feature type="transmembrane region" description="Helical" evidence="8">
    <location>
        <begin position="104"/>
        <end position="125"/>
    </location>
</feature>
<keyword evidence="11" id="KW-1185">Reference proteome</keyword>
<keyword evidence="4" id="KW-0256">Endoplasmic reticulum</keyword>
<evidence type="ECO:0000256" key="4">
    <source>
        <dbReference type="ARBA" id="ARBA00022824"/>
    </source>
</evidence>
<evidence type="ECO:0000259" key="9">
    <source>
        <dbReference type="Pfam" id="PF15361"/>
    </source>
</evidence>
<evidence type="ECO:0000256" key="7">
    <source>
        <dbReference type="SAM" id="MobiDB-lite"/>
    </source>
</evidence>
<feature type="compositionally biased region" description="Basic and acidic residues" evidence="7">
    <location>
        <begin position="331"/>
        <end position="350"/>
    </location>
</feature>
<dbReference type="PANTHER" id="PTHR21723">
    <property type="entry name" value="RESISTANCE TO INHIBITORS OF CHOLINESTERASE PROTEIN 3 RIC3"/>
    <property type="match status" value="1"/>
</dbReference>
<comment type="caution">
    <text evidence="10">The sequence shown here is derived from an EMBL/GenBank/DDBJ whole genome shotgun (WGS) entry which is preliminary data.</text>
</comment>
<dbReference type="GO" id="GO:0045202">
    <property type="term" value="C:synapse"/>
    <property type="evidence" value="ECO:0007669"/>
    <property type="project" value="GOC"/>
</dbReference>
<gene>
    <name evidence="10" type="ORF">V1264_003435</name>
</gene>
<feature type="compositionally biased region" description="Low complexity" evidence="7">
    <location>
        <begin position="303"/>
        <end position="312"/>
    </location>
</feature>
<evidence type="ECO:0000313" key="11">
    <source>
        <dbReference type="Proteomes" id="UP001374579"/>
    </source>
</evidence>
<feature type="region of interest" description="Disordered" evidence="7">
    <location>
        <begin position="229"/>
        <end position="370"/>
    </location>
</feature>
<reference evidence="10 11" key="1">
    <citation type="submission" date="2024-02" db="EMBL/GenBank/DDBJ databases">
        <title>Chromosome-scale genome assembly of the rough periwinkle Littorina saxatilis.</title>
        <authorList>
            <person name="De Jode A."/>
            <person name="Faria R."/>
            <person name="Formenti G."/>
            <person name="Sims Y."/>
            <person name="Smith T.P."/>
            <person name="Tracey A."/>
            <person name="Wood J.M.D."/>
            <person name="Zagrodzka Z.B."/>
            <person name="Johannesson K."/>
            <person name="Butlin R.K."/>
            <person name="Leder E.H."/>
        </authorList>
    </citation>
    <scope>NUCLEOTIDE SEQUENCE [LARGE SCALE GENOMIC DNA]</scope>
    <source>
        <strain evidence="10">Snail1</strain>
        <tissue evidence="10">Muscle</tissue>
    </source>
</reference>